<protein>
    <recommendedName>
        <fullName evidence="3 10">Isopentenyl-diphosphate Delta-isomerase</fullName>
        <shortName evidence="10">IPP isomerase</shortName>
        <ecNumber evidence="3 10">5.3.3.2</ecNumber>
    </recommendedName>
    <alternativeName>
        <fullName evidence="10">IPP:DMAPP isomerase</fullName>
    </alternativeName>
    <alternativeName>
        <fullName evidence="10">Isopentenyl pyrophosphate isomerase</fullName>
    </alternativeName>
</protein>
<keyword evidence="7 10" id="KW-0464">Manganese</keyword>
<dbReference type="PROSITE" id="PS51462">
    <property type="entry name" value="NUDIX"/>
    <property type="match status" value="1"/>
</dbReference>
<dbReference type="InterPro" id="IPR056375">
    <property type="entry name" value="Idi_bact"/>
</dbReference>
<feature type="binding site" evidence="10">
    <location>
        <position position="121"/>
    </location>
    <ligand>
        <name>Mn(2+)</name>
        <dbReference type="ChEBI" id="CHEBI:29035"/>
    </ligand>
</feature>
<dbReference type="PANTHER" id="PTHR10885:SF0">
    <property type="entry name" value="ISOPENTENYL-DIPHOSPHATE DELTA-ISOMERASE"/>
    <property type="match status" value="1"/>
</dbReference>
<evidence type="ECO:0000256" key="4">
    <source>
        <dbReference type="ARBA" id="ARBA00022490"/>
    </source>
</evidence>
<sequence>MTHDVELVVLADEHGQAIGTAPKATIHTADTPLHFAFSCYLLDADGRLLMTRRALSKKTWPGVWTNSFCGHPGPDERNEEAIARRSVEELGFAEGAVADIVPVLPDFRYRAVDSSGIVENEFCPVYVARLKPGEQPDPVEDEIDSLSWADAASVIAAVDATPFAFSPWLVEELADQRLRDAILGR</sequence>
<comment type="cofactor">
    <cofactor evidence="10">
        <name>Mg(2+)</name>
        <dbReference type="ChEBI" id="CHEBI:18420"/>
    </cofactor>
    <text evidence="10">Binds 1 Mg(2+) ion per subunit. The magnesium ion binds only when substrate is bound.</text>
</comment>
<evidence type="ECO:0000313" key="13">
    <source>
        <dbReference type="Proteomes" id="UP001205965"/>
    </source>
</evidence>
<dbReference type="Pfam" id="PF00293">
    <property type="entry name" value="NUDIX"/>
    <property type="match status" value="1"/>
</dbReference>
<keyword evidence="8 10" id="KW-0414">Isoprene biosynthesis</keyword>
<keyword evidence="9 10" id="KW-0413">Isomerase</keyword>
<evidence type="ECO:0000256" key="5">
    <source>
        <dbReference type="ARBA" id="ARBA00022723"/>
    </source>
</evidence>
<evidence type="ECO:0000256" key="8">
    <source>
        <dbReference type="ARBA" id="ARBA00023229"/>
    </source>
</evidence>
<dbReference type="Proteomes" id="UP001205965">
    <property type="component" value="Unassembled WGS sequence"/>
</dbReference>
<keyword evidence="6 10" id="KW-0460">Magnesium</keyword>
<comment type="catalytic activity">
    <reaction evidence="10">
        <text>isopentenyl diphosphate = dimethylallyl diphosphate</text>
        <dbReference type="Rhea" id="RHEA:23284"/>
        <dbReference type="ChEBI" id="CHEBI:57623"/>
        <dbReference type="ChEBI" id="CHEBI:128769"/>
        <dbReference type="EC" id="5.3.3.2"/>
    </reaction>
</comment>
<evidence type="ECO:0000256" key="1">
    <source>
        <dbReference type="ARBA" id="ARBA00004826"/>
    </source>
</evidence>
<dbReference type="InterPro" id="IPR011876">
    <property type="entry name" value="IsopentenylPP_isomerase_typ1"/>
</dbReference>
<proteinExistence type="inferred from homology"/>
<dbReference type="EMBL" id="JANWTC010000008">
    <property type="protein sequence ID" value="MCS5480145.1"/>
    <property type="molecule type" value="Genomic_DNA"/>
</dbReference>
<gene>
    <name evidence="10 12" type="primary">idi</name>
    <name evidence="12" type="ORF">NYP18_10815</name>
</gene>
<dbReference type="CDD" id="cd02885">
    <property type="entry name" value="NUDIX_IPP_Isomerase"/>
    <property type="match status" value="1"/>
</dbReference>
<comment type="cofactor">
    <cofactor evidence="10">
        <name>Mn(2+)</name>
        <dbReference type="ChEBI" id="CHEBI:29035"/>
    </cofactor>
    <text evidence="10">Binds 1 Mn(2+) ion per subunit.</text>
</comment>
<evidence type="ECO:0000256" key="9">
    <source>
        <dbReference type="ARBA" id="ARBA00023235"/>
    </source>
</evidence>
<comment type="subcellular location">
    <subcellularLocation>
        <location evidence="10">Cytoplasm</location>
    </subcellularLocation>
</comment>
<dbReference type="Gene3D" id="3.90.79.10">
    <property type="entry name" value="Nucleoside Triphosphate Pyrophosphohydrolase"/>
    <property type="match status" value="1"/>
</dbReference>
<dbReference type="EC" id="5.3.3.2" evidence="3 10"/>
<dbReference type="PIRSF" id="PIRSF018427">
    <property type="entry name" value="Isopntndiph_ism"/>
    <property type="match status" value="1"/>
</dbReference>
<feature type="active site" evidence="10">
    <location>
        <position position="121"/>
    </location>
</feature>
<keyword evidence="5 10" id="KW-0479">Metal-binding</keyword>
<dbReference type="InterPro" id="IPR000086">
    <property type="entry name" value="NUDIX_hydrolase_dom"/>
</dbReference>
<dbReference type="GO" id="GO:0004452">
    <property type="term" value="F:isopentenyl-diphosphate delta-isomerase activity"/>
    <property type="evidence" value="ECO:0007669"/>
    <property type="project" value="UniProtKB-EC"/>
</dbReference>
<keyword evidence="4 10" id="KW-0963">Cytoplasm</keyword>
<organism evidence="12 13">
    <name type="scientific">Corynebacterium lemuris</name>
    <dbReference type="NCBI Taxonomy" id="1859292"/>
    <lineage>
        <taxon>Bacteria</taxon>
        <taxon>Bacillati</taxon>
        <taxon>Actinomycetota</taxon>
        <taxon>Actinomycetes</taxon>
        <taxon>Mycobacteriales</taxon>
        <taxon>Corynebacteriaceae</taxon>
        <taxon>Corynebacterium</taxon>
    </lineage>
</organism>
<comment type="caution">
    <text evidence="12">The sequence shown here is derived from an EMBL/GenBank/DDBJ whole genome shotgun (WGS) entry which is preliminary data.</text>
</comment>
<feature type="domain" description="Nudix hydrolase" evidence="11">
    <location>
        <begin position="32"/>
        <end position="171"/>
    </location>
</feature>
<evidence type="ECO:0000256" key="2">
    <source>
        <dbReference type="ARBA" id="ARBA00007579"/>
    </source>
</evidence>
<comment type="similarity">
    <text evidence="2 10">Belongs to the IPP isomerase type 1 family.</text>
</comment>
<feature type="binding site" evidence="10">
    <location>
        <position position="34"/>
    </location>
    <ligand>
        <name>Mn(2+)</name>
        <dbReference type="ChEBI" id="CHEBI:29035"/>
    </ligand>
</feature>
<keyword evidence="13" id="KW-1185">Reference proteome</keyword>
<dbReference type="HAMAP" id="MF_00202">
    <property type="entry name" value="Idi"/>
    <property type="match status" value="1"/>
</dbReference>
<comment type="function">
    <text evidence="10">Catalyzes the 1,3-allylic rearrangement of the homoallylic substrate isopentenyl (IPP) to its highly electrophilic allylic isomer, dimethylallyl diphosphate (DMAPP).</text>
</comment>
<accession>A0ABT2FY29</accession>
<evidence type="ECO:0000256" key="7">
    <source>
        <dbReference type="ARBA" id="ARBA00023211"/>
    </source>
</evidence>
<evidence type="ECO:0000256" key="3">
    <source>
        <dbReference type="ARBA" id="ARBA00012057"/>
    </source>
</evidence>
<dbReference type="SUPFAM" id="SSF55811">
    <property type="entry name" value="Nudix"/>
    <property type="match status" value="1"/>
</dbReference>
<evidence type="ECO:0000259" key="11">
    <source>
        <dbReference type="PROSITE" id="PS51462"/>
    </source>
</evidence>
<dbReference type="RefSeq" id="WP_259428208.1">
    <property type="nucleotide sequence ID" value="NZ_JANWTC010000008.1"/>
</dbReference>
<comment type="pathway">
    <text evidence="1 10">Isoprenoid biosynthesis; dimethylallyl diphosphate biosynthesis; dimethylallyl diphosphate from isopentenyl diphosphate: step 1/1.</text>
</comment>
<name>A0ABT2FY29_9CORY</name>
<dbReference type="InterPro" id="IPR015797">
    <property type="entry name" value="NUDIX_hydrolase-like_dom_sf"/>
</dbReference>
<dbReference type="NCBIfam" id="TIGR02150">
    <property type="entry name" value="IPP_isom_1"/>
    <property type="match status" value="1"/>
</dbReference>
<dbReference type="PANTHER" id="PTHR10885">
    <property type="entry name" value="ISOPENTENYL-DIPHOSPHATE DELTA-ISOMERASE"/>
    <property type="match status" value="1"/>
</dbReference>
<evidence type="ECO:0000256" key="10">
    <source>
        <dbReference type="HAMAP-Rule" id="MF_00202"/>
    </source>
</evidence>
<feature type="binding site" evidence="10">
    <location>
        <position position="89"/>
    </location>
    <ligand>
        <name>Mg(2+)</name>
        <dbReference type="ChEBI" id="CHEBI:18420"/>
    </ligand>
</feature>
<feature type="active site" evidence="10">
    <location>
        <position position="69"/>
    </location>
</feature>
<reference evidence="12 13" key="1">
    <citation type="submission" date="2022-08" db="EMBL/GenBank/DDBJ databases">
        <title>YIM 101645 draft genome.</title>
        <authorList>
            <person name="Chen X."/>
        </authorList>
    </citation>
    <scope>NUCLEOTIDE SEQUENCE [LARGE SCALE GENOMIC DNA]</scope>
    <source>
        <strain evidence="12 13">YIM 101645</strain>
    </source>
</reference>
<feature type="binding site" evidence="10">
    <location>
        <position position="119"/>
    </location>
    <ligand>
        <name>Mn(2+)</name>
        <dbReference type="ChEBI" id="CHEBI:29035"/>
    </ligand>
</feature>
<evidence type="ECO:0000256" key="6">
    <source>
        <dbReference type="ARBA" id="ARBA00022842"/>
    </source>
</evidence>
<evidence type="ECO:0000313" key="12">
    <source>
        <dbReference type="EMBL" id="MCS5480145.1"/>
    </source>
</evidence>
<feature type="binding site" evidence="10">
    <location>
        <position position="27"/>
    </location>
    <ligand>
        <name>Mn(2+)</name>
        <dbReference type="ChEBI" id="CHEBI:29035"/>
    </ligand>
</feature>
<feature type="binding site" evidence="10">
    <location>
        <position position="71"/>
    </location>
    <ligand>
        <name>Mn(2+)</name>
        <dbReference type="ChEBI" id="CHEBI:29035"/>
    </ligand>
</feature>
<dbReference type="NCBIfam" id="NF002995">
    <property type="entry name" value="PRK03759.1"/>
    <property type="match status" value="1"/>
</dbReference>